<sequence length="39" mass="4916">MEAMREKLREELRTELEEQRIGRGWRGLTWRELPMLRRC</sequence>
<accession>A0ABD3CEM8</accession>
<reference evidence="2" key="1">
    <citation type="journal article" date="2024" name="IScience">
        <title>Strigolactones Initiate the Formation of Haustorium-like Structures in Castilleja.</title>
        <authorList>
            <person name="Buerger M."/>
            <person name="Peterson D."/>
            <person name="Chory J."/>
        </authorList>
    </citation>
    <scope>NUCLEOTIDE SEQUENCE [LARGE SCALE GENOMIC DNA]</scope>
</reference>
<gene>
    <name evidence="1" type="ORF">CASFOL_027371</name>
</gene>
<evidence type="ECO:0000313" key="2">
    <source>
        <dbReference type="Proteomes" id="UP001632038"/>
    </source>
</evidence>
<comment type="caution">
    <text evidence="1">The sequence shown here is derived from an EMBL/GenBank/DDBJ whole genome shotgun (WGS) entry which is preliminary data.</text>
</comment>
<protein>
    <submittedName>
        <fullName evidence="1">Uncharacterized protein</fullName>
    </submittedName>
</protein>
<dbReference type="AlphaFoldDB" id="A0ABD3CEM8"/>
<dbReference type="EMBL" id="JAVIJP010000036">
    <property type="protein sequence ID" value="KAL3628325.1"/>
    <property type="molecule type" value="Genomic_DNA"/>
</dbReference>
<organism evidence="1 2">
    <name type="scientific">Castilleja foliolosa</name>
    <dbReference type="NCBI Taxonomy" id="1961234"/>
    <lineage>
        <taxon>Eukaryota</taxon>
        <taxon>Viridiplantae</taxon>
        <taxon>Streptophyta</taxon>
        <taxon>Embryophyta</taxon>
        <taxon>Tracheophyta</taxon>
        <taxon>Spermatophyta</taxon>
        <taxon>Magnoliopsida</taxon>
        <taxon>eudicotyledons</taxon>
        <taxon>Gunneridae</taxon>
        <taxon>Pentapetalae</taxon>
        <taxon>asterids</taxon>
        <taxon>lamiids</taxon>
        <taxon>Lamiales</taxon>
        <taxon>Orobanchaceae</taxon>
        <taxon>Pedicularideae</taxon>
        <taxon>Castillejinae</taxon>
        <taxon>Castilleja</taxon>
    </lineage>
</organism>
<evidence type="ECO:0000313" key="1">
    <source>
        <dbReference type="EMBL" id="KAL3628325.1"/>
    </source>
</evidence>
<proteinExistence type="predicted"/>
<keyword evidence="2" id="KW-1185">Reference proteome</keyword>
<dbReference type="Proteomes" id="UP001632038">
    <property type="component" value="Unassembled WGS sequence"/>
</dbReference>
<name>A0ABD3CEM8_9LAMI</name>